<dbReference type="Gene3D" id="2.30.30.40">
    <property type="entry name" value="SH3 Domains"/>
    <property type="match status" value="1"/>
</dbReference>
<dbReference type="PANTHER" id="PTHR22617:SF23">
    <property type="entry name" value="CHEMOTAXIS PROTEIN CHEW"/>
    <property type="match status" value="1"/>
</dbReference>
<evidence type="ECO:0000256" key="1">
    <source>
        <dbReference type="SAM" id="MobiDB-lite"/>
    </source>
</evidence>
<comment type="caution">
    <text evidence="3">The sequence shown here is derived from an EMBL/GenBank/DDBJ whole genome shotgun (WGS) entry which is preliminary data.</text>
</comment>
<reference evidence="3 4" key="1">
    <citation type="journal article" date="2019" name="Int. J. Syst. Evol. Microbiol.">
        <title>The Global Catalogue of Microorganisms (GCM) 10K type strain sequencing project: providing services to taxonomists for standard genome sequencing and annotation.</title>
        <authorList>
            <consortium name="The Broad Institute Genomics Platform"/>
            <consortium name="The Broad Institute Genome Sequencing Center for Infectious Disease"/>
            <person name="Wu L."/>
            <person name="Ma J."/>
        </authorList>
    </citation>
    <scope>NUCLEOTIDE SEQUENCE [LARGE SCALE GENOMIC DNA]</scope>
    <source>
        <strain evidence="3 4">JCM 30072</strain>
    </source>
</reference>
<name>A0ABD5VYD8_9EURY</name>
<dbReference type="InterPro" id="IPR036061">
    <property type="entry name" value="CheW-like_dom_sf"/>
</dbReference>
<dbReference type="Gene3D" id="2.40.50.180">
    <property type="entry name" value="CheA-289, Domain 4"/>
    <property type="match status" value="1"/>
</dbReference>
<evidence type="ECO:0000259" key="2">
    <source>
        <dbReference type="PROSITE" id="PS50851"/>
    </source>
</evidence>
<dbReference type="InterPro" id="IPR002545">
    <property type="entry name" value="CheW-lke_dom"/>
</dbReference>
<sequence length="291" mass="31950">MSDNDDERLDRAKRIRKMREGDGRETDDEPAESTSEEASADEEAAGHGDEPATTADEDTTSEESEAMDTADKTDEEPATPNVNVPEASTATEAANTEDADEENDVSAPLPGTEELEEALESAEATADTATPDEVADTAGPAGALDDEESQEEETRVLEFKLGDEYYCLDIDYIEEIVKEETITRVPNTPEYVEGVVDLRGQITTILNPKVTIEKDDMSPGGLIIVFDSESFEDQGHIGWVVDDVRQVSPITDDEVNEPPVQEHYINGVIDREEDEQFVIWAEPSMAMEEAE</sequence>
<feature type="compositionally biased region" description="Low complexity" evidence="1">
    <location>
        <begin position="121"/>
        <end position="138"/>
    </location>
</feature>
<proteinExistence type="predicted"/>
<feature type="compositionally biased region" description="Basic and acidic residues" evidence="1">
    <location>
        <begin position="8"/>
        <end position="24"/>
    </location>
</feature>
<accession>A0ABD5VYD8</accession>
<keyword evidence="4" id="KW-1185">Reference proteome</keyword>
<dbReference type="PANTHER" id="PTHR22617">
    <property type="entry name" value="CHEMOTAXIS SENSOR HISTIDINE KINASE-RELATED"/>
    <property type="match status" value="1"/>
</dbReference>
<gene>
    <name evidence="3" type="ORF">ACFQQG_04135</name>
</gene>
<dbReference type="InterPro" id="IPR039315">
    <property type="entry name" value="CheW"/>
</dbReference>
<feature type="compositionally biased region" description="Acidic residues" evidence="1">
    <location>
        <begin position="95"/>
        <end position="104"/>
    </location>
</feature>
<dbReference type="Pfam" id="PF01584">
    <property type="entry name" value="CheW"/>
    <property type="match status" value="1"/>
</dbReference>
<dbReference type="SUPFAM" id="SSF50341">
    <property type="entry name" value="CheW-like"/>
    <property type="match status" value="1"/>
</dbReference>
<feature type="compositionally biased region" description="Acidic residues" evidence="1">
    <location>
        <begin position="25"/>
        <end position="43"/>
    </location>
</feature>
<feature type="domain" description="CheW-like" evidence="2">
    <location>
        <begin position="153"/>
        <end position="291"/>
    </location>
</feature>
<dbReference type="AlphaFoldDB" id="A0ABD5VYD8"/>
<dbReference type="Proteomes" id="UP001596445">
    <property type="component" value="Unassembled WGS sequence"/>
</dbReference>
<feature type="region of interest" description="Disordered" evidence="1">
    <location>
        <begin position="1"/>
        <end position="153"/>
    </location>
</feature>
<dbReference type="EMBL" id="JBHSZI010000001">
    <property type="protein sequence ID" value="MFC7057509.1"/>
    <property type="molecule type" value="Genomic_DNA"/>
</dbReference>
<evidence type="ECO:0000313" key="4">
    <source>
        <dbReference type="Proteomes" id="UP001596445"/>
    </source>
</evidence>
<organism evidence="3 4">
    <name type="scientific">Halovenus salina</name>
    <dbReference type="NCBI Taxonomy" id="1510225"/>
    <lineage>
        <taxon>Archaea</taxon>
        <taxon>Methanobacteriati</taxon>
        <taxon>Methanobacteriota</taxon>
        <taxon>Stenosarchaea group</taxon>
        <taxon>Halobacteria</taxon>
        <taxon>Halobacteriales</taxon>
        <taxon>Haloarculaceae</taxon>
        <taxon>Halovenus</taxon>
    </lineage>
</organism>
<evidence type="ECO:0000313" key="3">
    <source>
        <dbReference type="EMBL" id="MFC7057509.1"/>
    </source>
</evidence>
<dbReference type="SMART" id="SM00260">
    <property type="entry name" value="CheW"/>
    <property type="match status" value="1"/>
</dbReference>
<dbReference type="GeneID" id="76629381"/>
<protein>
    <submittedName>
        <fullName evidence="3">Chemotaxis protein CheW</fullName>
    </submittedName>
</protein>
<dbReference type="PROSITE" id="PS50851">
    <property type="entry name" value="CHEW"/>
    <property type="match status" value="1"/>
</dbReference>
<dbReference type="RefSeq" id="WP_267163271.1">
    <property type="nucleotide sequence ID" value="NZ_CP112972.1"/>
</dbReference>
<feature type="compositionally biased region" description="Acidic residues" evidence="1">
    <location>
        <begin position="55"/>
        <end position="77"/>
    </location>
</feature>